<dbReference type="AlphaFoldDB" id="A0A919YTW2"/>
<dbReference type="SUPFAM" id="SSF53254">
    <property type="entry name" value="Phosphoglycerate mutase-like"/>
    <property type="match status" value="1"/>
</dbReference>
<dbReference type="InterPro" id="IPR013078">
    <property type="entry name" value="His_Pase_superF_clade-1"/>
</dbReference>
<feature type="active site" description="Proton donor/acceptor" evidence="3">
    <location>
        <position position="235"/>
    </location>
</feature>
<organism evidence="6 7">
    <name type="scientific">Paenibacillus montaniterrae</name>
    <dbReference type="NCBI Taxonomy" id="429341"/>
    <lineage>
        <taxon>Bacteria</taxon>
        <taxon>Bacillati</taxon>
        <taxon>Bacillota</taxon>
        <taxon>Bacilli</taxon>
        <taxon>Bacillales</taxon>
        <taxon>Paenibacillaceae</taxon>
        <taxon>Paenibacillus</taxon>
    </lineage>
</organism>
<dbReference type="Pfam" id="PF00583">
    <property type="entry name" value="Acetyltransf_1"/>
    <property type="match status" value="1"/>
</dbReference>
<dbReference type="CDD" id="cd04301">
    <property type="entry name" value="NAT_SF"/>
    <property type="match status" value="1"/>
</dbReference>
<sequence length="361" mass="40975">MIQIKQLNELSVDQVAKMSVKLWPYNDFQEMREEFQQLISSAKDIVYAALADDRYIGFIHMSLRTDYVEGSQSSPVGYIEAIYVEESFRKQGVSRRLVEAGERWAASLGCSEIGSDTELSNVASQQFHQKLGFAEANRIVSFIKPIDSKQMSEVTTIYVVRHGQTEWNVEHKLQGHQDSPLTALGVKQAEWLAEALEDVPIDHIYASSSDRALKTAQIVKGARTLPVIASDAFKEISLGVWEGKTQDEAKQLFPEQFAYFWNDPDKFAVSGSETFQAVSQRAIDELHQLIDKHRGETILIVTHTVVVKLIMAHFEQRRMEDLWQLPYIYPACLCKIELRGDQPQIVLHGDIAHYKEEASPS</sequence>
<feature type="binding site" evidence="4">
    <location>
        <begin position="161"/>
        <end position="168"/>
    </location>
    <ligand>
        <name>substrate</name>
    </ligand>
</feature>
<dbReference type="InterPro" id="IPR001345">
    <property type="entry name" value="PG/BPGM_mutase_AS"/>
</dbReference>
<feature type="binding site" evidence="4">
    <location>
        <position position="211"/>
    </location>
    <ligand>
        <name>substrate</name>
    </ligand>
</feature>
<gene>
    <name evidence="6" type="ORF">J40TS1_36910</name>
</gene>
<dbReference type="InterPro" id="IPR029033">
    <property type="entry name" value="His_PPase_superfam"/>
</dbReference>
<dbReference type="Gene3D" id="3.40.50.1240">
    <property type="entry name" value="Phosphoglycerate mutase-like"/>
    <property type="match status" value="1"/>
</dbReference>
<dbReference type="PROSITE" id="PS00175">
    <property type="entry name" value="PG_MUTASE"/>
    <property type="match status" value="1"/>
</dbReference>
<accession>A0A919YTW2</accession>
<dbReference type="GO" id="GO:0005737">
    <property type="term" value="C:cytoplasm"/>
    <property type="evidence" value="ECO:0007669"/>
    <property type="project" value="TreeGrafter"/>
</dbReference>
<dbReference type="Gene3D" id="3.40.630.30">
    <property type="match status" value="1"/>
</dbReference>
<dbReference type="NCBIfam" id="NF043067">
    <property type="entry name" value="AAC_6p_group_E"/>
    <property type="match status" value="1"/>
</dbReference>
<dbReference type="Pfam" id="PF00300">
    <property type="entry name" value="His_Phos_1"/>
    <property type="match status" value="1"/>
</dbReference>
<dbReference type="CDD" id="cd07067">
    <property type="entry name" value="HP_PGM_like"/>
    <property type="match status" value="1"/>
</dbReference>
<evidence type="ECO:0000256" key="4">
    <source>
        <dbReference type="PIRSR" id="PIRSR613078-2"/>
    </source>
</evidence>
<evidence type="ECO:0000313" key="6">
    <source>
        <dbReference type="EMBL" id="GIP18049.1"/>
    </source>
</evidence>
<keyword evidence="2" id="KW-0413">Isomerase</keyword>
<evidence type="ECO:0000256" key="2">
    <source>
        <dbReference type="ARBA" id="ARBA00023235"/>
    </source>
</evidence>
<dbReference type="SUPFAM" id="SSF55729">
    <property type="entry name" value="Acyl-CoA N-acyltransferases (Nat)"/>
    <property type="match status" value="1"/>
</dbReference>
<feature type="domain" description="N-acetyltransferase" evidence="5">
    <location>
        <begin position="2"/>
        <end position="152"/>
    </location>
</feature>
<dbReference type="PANTHER" id="PTHR48100:SF1">
    <property type="entry name" value="HISTIDINE PHOSPHATASE FAMILY PROTEIN-RELATED"/>
    <property type="match status" value="1"/>
</dbReference>
<dbReference type="RefSeq" id="WP_306433589.1">
    <property type="nucleotide sequence ID" value="NZ_BOSE01000007.1"/>
</dbReference>
<dbReference type="PANTHER" id="PTHR48100">
    <property type="entry name" value="BROAD-SPECIFICITY PHOSPHATASE YOR283W-RELATED"/>
    <property type="match status" value="1"/>
</dbReference>
<dbReference type="GO" id="GO:0016747">
    <property type="term" value="F:acyltransferase activity, transferring groups other than amino-acyl groups"/>
    <property type="evidence" value="ECO:0007669"/>
    <property type="project" value="InterPro"/>
</dbReference>
<feature type="active site" description="Tele-phosphohistidine intermediate" evidence="3">
    <location>
        <position position="162"/>
    </location>
</feature>
<dbReference type="EMBL" id="BOSE01000007">
    <property type="protein sequence ID" value="GIP18049.1"/>
    <property type="molecule type" value="Genomic_DNA"/>
</dbReference>
<dbReference type="InterPro" id="IPR000182">
    <property type="entry name" value="GNAT_dom"/>
</dbReference>
<reference evidence="6" key="1">
    <citation type="submission" date="2021-03" db="EMBL/GenBank/DDBJ databases">
        <title>Antimicrobial resistance genes in bacteria isolated from Japanese honey, and their potential for conferring macrolide and lincosamide resistance in the American foulbrood pathogen Paenibacillus larvae.</title>
        <authorList>
            <person name="Okamoto M."/>
            <person name="Kumagai M."/>
            <person name="Kanamori H."/>
            <person name="Takamatsu D."/>
        </authorList>
    </citation>
    <scope>NUCLEOTIDE SEQUENCE</scope>
    <source>
        <strain evidence="6">J40TS1</strain>
    </source>
</reference>
<dbReference type="Proteomes" id="UP000683139">
    <property type="component" value="Unassembled WGS sequence"/>
</dbReference>
<evidence type="ECO:0000256" key="1">
    <source>
        <dbReference type="ARBA" id="ARBA00023152"/>
    </source>
</evidence>
<dbReference type="GO" id="GO:0016791">
    <property type="term" value="F:phosphatase activity"/>
    <property type="evidence" value="ECO:0007669"/>
    <property type="project" value="TreeGrafter"/>
</dbReference>
<dbReference type="InterPro" id="IPR016181">
    <property type="entry name" value="Acyl_CoA_acyltransferase"/>
</dbReference>
<keyword evidence="1" id="KW-0324">Glycolysis</keyword>
<dbReference type="InterPro" id="IPR050275">
    <property type="entry name" value="PGM_Phosphatase"/>
</dbReference>
<evidence type="ECO:0000313" key="7">
    <source>
        <dbReference type="Proteomes" id="UP000683139"/>
    </source>
</evidence>
<evidence type="ECO:0000256" key="3">
    <source>
        <dbReference type="PIRSR" id="PIRSR613078-1"/>
    </source>
</evidence>
<comment type="caution">
    <text evidence="6">The sequence shown here is derived from an EMBL/GenBank/DDBJ whole genome shotgun (WGS) entry which is preliminary data.</text>
</comment>
<name>A0A919YTW2_9BACL</name>
<dbReference type="SMART" id="SM00855">
    <property type="entry name" value="PGAM"/>
    <property type="match status" value="1"/>
</dbReference>
<evidence type="ECO:0000259" key="5">
    <source>
        <dbReference type="PROSITE" id="PS51186"/>
    </source>
</evidence>
<keyword evidence="7" id="KW-1185">Reference proteome</keyword>
<protein>
    <recommendedName>
        <fullName evidence="5">N-acetyltransferase domain-containing protein</fullName>
    </recommendedName>
</protein>
<proteinExistence type="predicted"/>
<dbReference type="PROSITE" id="PS51186">
    <property type="entry name" value="GNAT"/>
    <property type="match status" value="1"/>
</dbReference>